<dbReference type="GO" id="GO:0051539">
    <property type="term" value="F:4 iron, 4 sulfur cluster binding"/>
    <property type="evidence" value="ECO:0007669"/>
    <property type="project" value="UniProtKB-KW"/>
</dbReference>
<dbReference type="Pfam" id="PF02754">
    <property type="entry name" value="CCG"/>
    <property type="match status" value="2"/>
</dbReference>
<name>A0A2K8N8I1_9BACL</name>
<keyword evidence="2" id="KW-0479">Metal-binding</keyword>
<feature type="transmembrane region" description="Helical" evidence="6">
    <location>
        <begin position="123"/>
        <end position="146"/>
    </location>
</feature>
<proteinExistence type="predicted"/>
<dbReference type="InterPro" id="IPR004017">
    <property type="entry name" value="Cys_rich_dom"/>
</dbReference>
<dbReference type="RefSeq" id="WP_100668400.1">
    <property type="nucleotide sequence ID" value="NZ_CP024955.1"/>
</dbReference>
<evidence type="ECO:0000256" key="2">
    <source>
        <dbReference type="ARBA" id="ARBA00022723"/>
    </source>
</evidence>
<keyword evidence="3" id="KW-0560">Oxidoreductase</keyword>
<dbReference type="InterPro" id="IPR017896">
    <property type="entry name" value="4Fe4S_Fe-S-bd"/>
</dbReference>
<dbReference type="AlphaFoldDB" id="A0A2K8N8I1"/>
<dbReference type="PROSITE" id="PS51379">
    <property type="entry name" value="4FE4S_FER_2"/>
    <property type="match status" value="2"/>
</dbReference>
<keyword evidence="6" id="KW-1133">Transmembrane helix</keyword>
<accession>A0A2K8N8I1</accession>
<evidence type="ECO:0000256" key="3">
    <source>
        <dbReference type="ARBA" id="ARBA00023002"/>
    </source>
</evidence>
<protein>
    <submittedName>
        <fullName evidence="8">Fe-S oxidoreductase</fullName>
    </submittedName>
</protein>
<dbReference type="InterPro" id="IPR009051">
    <property type="entry name" value="Helical_ferredxn"/>
</dbReference>
<feature type="transmembrane region" description="Helical" evidence="6">
    <location>
        <begin position="20"/>
        <end position="38"/>
    </location>
</feature>
<gene>
    <name evidence="8" type="ORF">CVV65_12465</name>
</gene>
<dbReference type="PROSITE" id="PS00198">
    <property type="entry name" value="4FE4S_FER_1"/>
    <property type="match status" value="2"/>
</dbReference>
<evidence type="ECO:0000259" key="7">
    <source>
        <dbReference type="PROSITE" id="PS51379"/>
    </source>
</evidence>
<keyword evidence="4" id="KW-0408">Iron</keyword>
<dbReference type="InterPro" id="IPR036197">
    <property type="entry name" value="NarG-like_sf"/>
</dbReference>
<evidence type="ECO:0000256" key="4">
    <source>
        <dbReference type="ARBA" id="ARBA00023004"/>
    </source>
</evidence>
<keyword evidence="1" id="KW-0004">4Fe-4S</keyword>
<evidence type="ECO:0000256" key="1">
    <source>
        <dbReference type="ARBA" id="ARBA00022485"/>
    </source>
</evidence>
<evidence type="ECO:0000256" key="6">
    <source>
        <dbReference type="SAM" id="Phobius"/>
    </source>
</evidence>
<reference evidence="9" key="1">
    <citation type="submission" date="2017-11" db="EMBL/GenBank/DDBJ databases">
        <title>Complete Genome Sequence of Kyrpidia sp. Strain EA-1, a thermophilic, hydrogen-oxidizing Bacterium, isolated from the Azores.</title>
        <authorList>
            <person name="Reiner J.E."/>
            <person name="Lapp C.J."/>
            <person name="Bunk B."/>
            <person name="Gescher J."/>
        </authorList>
    </citation>
    <scope>NUCLEOTIDE SEQUENCE [LARGE SCALE GENOMIC DNA]</scope>
    <source>
        <strain evidence="9">EA-1</strain>
    </source>
</reference>
<dbReference type="OrthoDB" id="9786127at2"/>
<feature type="domain" description="4Fe-4S ferredoxin-type" evidence="7">
    <location>
        <begin position="372"/>
        <end position="404"/>
    </location>
</feature>
<dbReference type="Pfam" id="PF13237">
    <property type="entry name" value="Fer4_10"/>
    <property type="match status" value="1"/>
</dbReference>
<feature type="transmembrane region" description="Helical" evidence="6">
    <location>
        <begin position="233"/>
        <end position="252"/>
    </location>
</feature>
<feature type="domain" description="4Fe-4S ferredoxin-type" evidence="7">
    <location>
        <begin position="298"/>
        <end position="329"/>
    </location>
</feature>
<dbReference type="KEGG" id="kyr:CVV65_12465"/>
<keyword evidence="6" id="KW-0472">Membrane</keyword>
<dbReference type="GO" id="GO:0005886">
    <property type="term" value="C:plasma membrane"/>
    <property type="evidence" value="ECO:0007669"/>
    <property type="project" value="TreeGrafter"/>
</dbReference>
<dbReference type="SUPFAM" id="SSF103501">
    <property type="entry name" value="Respiratory nitrate reductase 1 gamma chain"/>
    <property type="match status" value="1"/>
</dbReference>
<keyword evidence="6" id="KW-0812">Transmembrane</keyword>
<dbReference type="PANTHER" id="PTHR43255:SF1">
    <property type="entry name" value="IRON-SULFUR-BINDING OXIDOREDUCTASE FADF-RELATED"/>
    <property type="match status" value="1"/>
</dbReference>
<dbReference type="GO" id="GO:0046872">
    <property type="term" value="F:metal ion binding"/>
    <property type="evidence" value="ECO:0007669"/>
    <property type="project" value="UniProtKB-KW"/>
</dbReference>
<keyword evidence="5" id="KW-0411">Iron-sulfur</keyword>
<dbReference type="SUPFAM" id="SSF46548">
    <property type="entry name" value="alpha-helical ferredoxin"/>
    <property type="match status" value="1"/>
</dbReference>
<dbReference type="Gene3D" id="1.20.950.20">
    <property type="entry name" value="Transmembrane di-heme cytochromes, Chain C"/>
    <property type="match status" value="1"/>
</dbReference>
<dbReference type="GO" id="GO:0016491">
    <property type="term" value="F:oxidoreductase activity"/>
    <property type="evidence" value="ECO:0007669"/>
    <property type="project" value="UniProtKB-KW"/>
</dbReference>
<dbReference type="Proteomes" id="UP000231932">
    <property type="component" value="Chromosome"/>
</dbReference>
<evidence type="ECO:0000256" key="5">
    <source>
        <dbReference type="ARBA" id="ARBA00023014"/>
    </source>
</evidence>
<sequence>MNPVAERPVFEGFEHTWLVPAFYFLAFIAIGVFLYGVIRRIQRYRAGRRQPWYPDWPKRLIRATAEVLTSRKIGRRDLYTGIAHGFVFWSFGFLFLGTTIIFIDNDILRLIAPKLQFWKGDFFLAFSVVMDISMVLFIIGLGMLAVRRAFFAVARLNYARVDNKPVDRSNYKKEDWWFLGQLLLIGVTGLLIEAFRLVADRPWFEAYSPVGSLVAQGFRAAGMTPQTAMDWHFITWWVHAFLALGFIAYLPYAKSVHMLASWASLTVRNPKAGIALPPPPSETEPGLPLAPAAENLSWKELLHFDACTKCGRCHDVCPARNSGAPLSPRDLILDLREAISGFHGMKRPGAKVGHSAAESDLSSQEVSAALEPGELIAPDVLWSCTTCRACVETCPVGIEHVPIIVQMRRSLIDQGTMDGNLSATLMNFARKGNSFGQSERNRAKWVKEAGVPVPDARKQEVEYLWFVGDYASYDPRAQKVAQALARVLTHAGVSFGILYEAERNAGNDVRRVGEEGLFETLVEKNIKAIQSAKFKKVLTTDPHTYNTLKNEYPAHGLEVEIEHYTELLDRLARENRLPVKYPQNVKVTYHDPCYLGRYNRVFDPPRNLIAHVGATLVEMPRNRENSFCCGAGGGRIWMGDTLYPTKPAESRIKEAKQLDGVTHFIVACPKDLVMYTDAVKTAGYEGQLEVGDLVFLLEKALGLANEVVEETVT</sequence>
<feature type="transmembrane region" description="Helical" evidence="6">
    <location>
        <begin position="176"/>
        <end position="199"/>
    </location>
</feature>
<feature type="transmembrane region" description="Helical" evidence="6">
    <location>
        <begin position="78"/>
        <end position="103"/>
    </location>
</feature>
<dbReference type="Gene3D" id="1.10.1060.10">
    <property type="entry name" value="Alpha-helical ferredoxin"/>
    <property type="match status" value="1"/>
</dbReference>
<organism evidence="8 9">
    <name type="scientific">Kyrpidia spormannii</name>
    <dbReference type="NCBI Taxonomy" id="2055160"/>
    <lineage>
        <taxon>Bacteria</taxon>
        <taxon>Bacillati</taxon>
        <taxon>Bacillota</taxon>
        <taxon>Bacilli</taxon>
        <taxon>Bacillales</taxon>
        <taxon>Alicyclobacillaceae</taxon>
        <taxon>Kyrpidia</taxon>
    </lineage>
</organism>
<dbReference type="EMBL" id="CP024955">
    <property type="protein sequence ID" value="ATY85638.1"/>
    <property type="molecule type" value="Genomic_DNA"/>
</dbReference>
<dbReference type="InterPro" id="IPR017900">
    <property type="entry name" value="4Fe4S_Fe_S_CS"/>
</dbReference>
<keyword evidence="9" id="KW-1185">Reference proteome</keyword>
<dbReference type="InterPro" id="IPR051460">
    <property type="entry name" value="HdrC_iron-sulfur_subunit"/>
</dbReference>
<evidence type="ECO:0000313" key="8">
    <source>
        <dbReference type="EMBL" id="ATY85638.1"/>
    </source>
</evidence>
<evidence type="ECO:0000313" key="9">
    <source>
        <dbReference type="Proteomes" id="UP000231932"/>
    </source>
</evidence>
<dbReference type="PANTHER" id="PTHR43255">
    <property type="entry name" value="IRON-SULFUR-BINDING OXIDOREDUCTASE FADF-RELATED-RELATED"/>
    <property type="match status" value="1"/>
</dbReference>